<dbReference type="AlphaFoldDB" id="A0A3B0X676"/>
<protein>
    <submittedName>
        <fullName evidence="1">Uncharacterized protein</fullName>
    </submittedName>
</protein>
<proteinExistence type="predicted"/>
<accession>A0A3B0X676</accession>
<organism evidence="1">
    <name type="scientific">hydrothermal vent metagenome</name>
    <dbReference type="NCBI Taxonomy" id="652676"/>
    <lineage>
        <taxon>unclassified sequences</taxon>
        <taxon>metagenomes</taxon>
        <taxon>ecological metagenomes</taxon>
    </lineage>
</organism>
<dbReference type="EMBL" id="UOFF01000326">
    <property type="protein sequence ID" value="VAW57059.1"/>
    <property type="molecule type" value="Genomic_DNA"/>
</dbReference>
<gene>
    <name evidence="1" type="ORF">MNBD_GAMMA07-2422</name>
</gene>
<sequence length="36" mass="3949">MAGFVRENEILLNDLFDKKNEVPSNLTAGSAAVEQQ</sequence>
<name>A0A3B0X676_9ZZZZ</name>
<reference evidence="1" key="1">
    <citation type="submission" date="2018-06" db="EMBL/GenBank/DDBJ databases">
        <authorList>
            <person name="Zhirakovskaya E."/>
        </authorList>
    </citation>
    <scope>NUCLEOTIDE SEQUENCE</scope>
</reference>
<evidence type="ECO:0000313" key="1">
    <source>
        <dbReference type="EMBL" id="VAW57059.1"/>
    </source>
</evidence>